<dbReference type="AlphaFoldDB" id="A0AAD7ZT03"/>
<dbReference type="SUPFAM" id="SSF56801">
    <property type="entry name" value="Acetyl-CoA synthetase-like"/>
    <property type="match status" value="1"/>
</dbReference>
<evidence type="ECO:0000259" key="5">
    <source>
        <dbReference type="Pfam" id="PF13193"/>
    </source>
</evidence>
<dbReference type="GO" id="GO:0004467">
    <property type="term" value="F:long-chain fatty acid-CoA ligase activity"/>
    <property type="evidence" value="ECO:0007669"/>
    <property type="project" value="TreeGrafter"/>
</dbReference>
<evidence type="ECO:0000256" key="2">
    <source>
        <dbReference type="ARBA" id="ARBA00006432"/>
    </source>
</evidence>
<evidence type="ECO:0000313" key="7">
    <source>
        <dbReference type="Proteomes" id="UP001233999"/>
    </source>
</evidence>
<organism evidence="6 7">
    <name type="scientific">Diploptera punctata</name>
    <name type="common">Pacific beetle cockroach</name>
    <dbReference type="NCBI Taxonomy" id="6984"/>
    <lineage>
        <taxon>Eukaryota</taxon>
        <taxon>Metazoa</taxon>
        <taxon>Ecdysozoa</taxon>
        <taxon>Arthropoda</taxon>
        <taxon>Hexapoda</taxon>
        <taxon>Insecta</taxon>
        <taxon>Pterygota</taxon>
        <taxon>Neoptera</taxon>
        <taxon>Polyneoptera</taxon>
        <taxon>Dictyoptera</taxon>
        <taxon>Blattodea</taxon>
        <taxon>Blaberoidea</taxon>
        <taxon>Blaberidae</taxon>
        <taxon>Diplopterinae</taxon>
        <taxon>Diploptera</taxon>
    </lineage>
</organism>
<dbReference type="EMBL" id="JASPKZ010007235">
    <property type="protein sequence ID" value="KAJ9585916.1"/>
    <property type="molecule type" value="Genomic_DNA"/>
</dbReference>
<dbReference type="InterPro" id="IPR045851">
    <property type="entry name" value="AMP-bd_C_sf"/>
</dbReference>
<keyword evidence="7" id="KW-1185">Reference proteome</keyword>
<evidence type="ECO:0000256" key="3">
    <source>
        <dbReference type="ARBA" id="ARBA00023140"/>
    </source>
</evidence>
<comment type="subcellular location">
    <subcellularLocation>
        <location evidence="1">Peroxisome</location>
    </subcellularLocation>
</comment>
<evidence type="ECO:0000259" key="4">
    <source>
        <dbReference type="Pfam" id="PF00501"/>
    </source>
</evidence>
<dbReference type="Pfam" id="PF00501">
    <property type="entry name" value="AMP-binding"/>
    <property type="match status" value="1"/>
</dbReference>
<reference evidence="6" key="2">
    <citation type="submission" date="2023-05" db="EMBL/GenBank/DDBJ databases">
        <authorList>
            <person name="Fouks B."/>
        </authorList>
    </citation>
    <scope>NUCLEOTIDE SEQUENCE</scope>
    <source>
        <strain evidence="6">Stay&amp;Tobe</strain>
        <tissue evidence="6">Testes</tissue>
    </source>
</reference>
<accession>A0AAD7ZT03</accession>
<dbReference type="PANTHER" id="PTHR24096">
    <property type="entry name" value="LONG-CHAIN-FATTY-ACID--COA LIGASE"/>
    <property type="match status" value="1"/>
</dbReference>
<dbReference type="Gene3D" id="3.30.300.30">
    <property type="match status" value="1"/>
</dbReference>
<dbReference type="InterPro" id="IPR000873">
    <property type="entry name" value="AMP-dep_synth/lig_dom"/>
</dbReference>
<feature type="domain" description="AMP-binding enzyme C-terminal" evidence="5">
    <location>
        <begin position="471"/>
        <end position="550"/>
    </location>
</feature>
<dbReference type="InterPro" id="IPR042099">
    <property type="entry name" value="ANL_N_sf"/>
</dbReference>
<comment type="caution">
    <text evidence="6">The sequence shown here is derived from an EMBL/GenBank/DDBJ whole genome shotgun (WGS) entry which is preliminary data.</text>
</comment>
<protein>
    <submittedName>
        <fullName evidence="6">Uncharacterized protein</fullName>
    </submittedName>
</protein>
<dbReference type="Pfam" id="PF13193">
    <property type="entry name" value="AMP-binding_C"/>
    <property type="match status" value="1"/>
</dbReference>
<sequence length="560" mass="61403">MLIRRFLSLSARLSYVKSPFPDVKVPAVPLTEFIWETVDKWPDKVAIECGITGRRYKYGELRSLSRKFAGSLRRAGLQPGNTIAVIIPNIPEWPIILLGAIEAGLVVSPANPTYTADELAKQMKDCAPKAVITLSGMYPTVERALGLTGKQLKPLVMIAPGIEPDAHVPRDSVSLLDMIQQSADSPDIRFTGDVHQTVLLPYSSGTTGLPKGVMLSHWNVVASCAEMNGEPSICLSEPATGLYYNVKDVAPAVLPLFHIYGMSVVMLAKMCHGTKLVTLPKFEPNTFFNVLDKNKATILFIAPPLMLFLNSHPGIKQKHFEATRYILSGAAPLGRSDIERFLNRVPSVDVLQAYGMTETAPGASHRLKGCTKHESVGVPIPNTEIKVTDVDSGVNLPPGKVGEICIRAPQVMKGYFNKPEETEQTIKDGGWLHTGDLGHYDQEGCFYVVDRLKELIKVKGFQVTSSFAPAELEEVLRRNPDVLDAAGLRCDRGGPDKRSGEIPKAFIVPKHSNVSPEDIQNFVSQKVSSHKQLKGGIEFIDSIPKNASGKILRRKLRENK</sequence>
<evidence type="ECO:0000256" key="1">
    <source>
        <dbReference type="ARBA" id="ARBA00004275"/>
    </source>
</evidence>
<dbReference type="PANTHER" id="PTHR24096:SF422">
    <property type="entry name" value="BCDNA.GH02901"/>
    <property type="match status" value="1"/>
</dbReference>
<dbReference type="Proteomes" id="UP001233999">
    <property type="component" value="Unassembled WGS sequence"/>
</dbReference>
<dbReference type="GO" id="GO:0046949">
    <property type="term" value="P:fatty-acyl-CoA biosynthetic process"/>
    <property type="evidence" value="ECO:0007669"/>
    <property type="project" value="TreeGrafter"/>
</dbReference>
<dbReference type="PROSITE" id="PS00455">
    <property type="entry name" value="AMP_BINDING"/>
    <property type="match status" value="1"/>
</dbReference>
<feature type="domain" description="AMP-dependent synthetase/ligase" evidence="4">
    <location>
        <begin position="35"/>
        <end position="416"/>
    </location>
</feature>
<name>A0AAD7ZT03_DIPPU</name>
<dbReference type="GO" id="GO:0005777">
    <property type="term" value="C:peroxisome"/>
    <property type="evidence" value="ECO:0007669"/>
    <property type="project" value="UniProtKB-SubCell"/>
</dbReference>
<evidence type="ECO:0000313" key="6">
    <source>
        <dbReference type="EMBL" id="KAJ9585916.1"/>
    </source>
</evidence>
<gene>
    <name evidence="6" type="ORF">L9F63_020424</name>
</gene>
<dbReference type="Gene3D" id="3.40.50.12780">
    <property type="entry name" value="N-terminal domain of ligase-like"/>
    <property type="match status" value="1"/>
</dbReference>
<keyword evidence="3" id="KW-0576">Peroxisome</keyword>
<dbReference type="FunFam" id="3.40.50.12780:FF:000003">
    <property type="entry name" value="Long-chain-fatty-acid--CoA ligase FadD"/>
    <property type="match status" value="1"/>
</dbReference>
<proteinExistence type="inferred from homology"/>
<dbReference type="InterPro" id="IPR020845">
    <property type="entry name" value="AMP-binding_CS"/>
</dbReference>
<comment type="similarity">
    <text evidence="2">Belongs to the ATP-dependent AMP-binding enzyme family.</text>
</comment>
<reference evidence="6" key="1">
    <citation type="journal article" date="2023" name="IScience">
        <title>Live-bearing cockroach genome reveals convergent evolutionary mechanisms linked to viviparity in insects and beyond.</title>
        <authorList>
            <person name="Fouks B."/>
            <person name="Harrison M.C."/>
            <person name="Mikhailova A.A."/>
            <person name="Marchal E."/>
            <person name="English S."/>
            <person name="Carruthers M."/>
            <person name="Jennings E.C."/>
            <person name="Chiamaka E.L."/>
            <person name="Frigard R.A."/>
            <person name="Pippel M."/>
            <person name="Attardo G.M."/>
            <person name="Benoit J.B."/>
            <person name="Bornberg-Bauer E."/>
            <person name="Tobe S.S."/>
        </authorList>
    </citation>
    <scope>NUCLEOTIDE SEQUENCE</scope>
    <source>
        <strain evidence="6">Stay&amp;Tobe</strain>
    </source>
</reference>
<dbReference type="InterPro" id="IPR025110">
    <property type="entry name" value="AMP-bd_C"/>
</dbReference>